<organism evidence="1 2">
    <name type="scientific">Mesorhizobium qingshengii</name>
    <dbReference type="NCBI Taxonomy" id="1165689"/>
    <lineage>
        <taxon>Bacteria</taxon>
        <taxon>Pseudomonadati</taxon>
        <taxon>Pseudomonadota</taxon>
        <taxon>Alphaproteobacteria</taxon>
        <taxon>Hyphomicrobiales</taxon>
        <taxon>Phyllobacteriaceae</taxon>
        <taxon>Mesorhizobium</taxon>
    </lineage>
</organism>
<reference evidence="1 2" key="1">
    <citation type="submission" date="2016-10" db="EMBL/GenBank/DDBJ databases">
        <authorList>
            <person name="de Groot N.N."/>
        </authorList>
    </citation>
    <scope>NUCLEOTIDE SEQUENCE [LARGE SCALE GENOMIC DNA]</scope>
    <source>
        <strain evidence="1 2">CGMCC 1.12097</strain>
    </source>
</reference>
<dbReference type="STRING" id="1165689.SAMN02927914_00144"/>
<dbReference type="Proteomes" id="UP000198588">
    <property type="component" value="Unassembled WGS sequence"/>
</dbReference>
<accession>A0A1G5V0K1</accession>
<evidence type="ECO:0000313" key="2">
    <source>
        <dbReference type="Proteomes" id="UP000198588"/>
    </source>
</evidence>
<dbReference type="AlphaFoldDB" id="A0A1G5V0K1"/>
<gene>
    <name evidence="1" type="ORF">SAMN02927914_00144</name>
</gene>
<name>A0A1G5V0K1_9HYPH</name>
<dbReference type="RefSeq" id="WP_208604567.1">
    <property type="nucleotide sequence ID" value="NZ_FMXM01000002.1"/>
</dbReference>
<protein>
    <submittedName>
        <fullName evidence="1">Uncharacterized protein</fullName>
    </submittedName>
</protein>
<evidence type="ECO:0000313" key="1">
    <source>
        <dbReference type="EMBL" id="SDA39421.1"/>
    </source>
</evidence>
<proteinExistence type="predicted"/>
<dbReference type="EMBL" id="FMXM01000002">
    <property type="protein sequence ID" value="SDA39421.1"/>
    <property type="molecule type" value="Genomic_DNA"/>
</dbReference>
<sequence>MTAPFRSHNAQALASRLVDKILPIVAADIEAMKRQRAGEEAVMRACRDVGAAVDRLDQMKFGPGELPARKSLERKARALARAMERYRDARK</sequence>